<gene>
    <name evidence="5" type="ORF">EBN03_11000</name>
</gene>
<evidence type="ECO:0000313" key="5">
    <source>
        <dbReference type="EMBL" id="RMI33618.1"/>
    </source>
</evidence>
<dbReference type="Proteomes" id="UP000279275">
    <property type="component" value="Unassembled WGS sequence"/>
</dbReference>
<dbReference type="AlphaFoldDB" id="A0A3M2LFX8"/>
<comment type="caution">
    <text evidence="5">The sequence shown here is derived from an EMBL/GenBank/DDBJ whole genome shotgun (WGS) entry which is preliminary data.</text>
</comment>
<dbReference type="OrthoDB" id="3366024at2"/>
<sequence length="492" mass="53922">MTVPRNEDRCRGSDSADLSAFDRHLDDFRRYQSTPWGRLRYEQVATNLTRHLRQGPLDVLDVGGGNGLDAVRLAALGHHVTIVDASHDSLAEAEELARRLGYADAIDTRRADVTELTTVVEAGTFDVVLCHNLIQYVPRRDAVFAMLVAALRPGGVLSVLAPNPDCDPLSAAVRRGDLDDAMRLLATSKRDTVTYGVEIETVSAAVLIAEMVAAGLEQPIRYGVRTVCDLIADDSRKHDEDFFAGLLELENQLADRHPYVEVARFTHLVATKPAPLPAATGRSRVRIDADAHEQALRYTSAEPARTAAQIHAAVTARTMGRLVVIRGNSGSGKSTVAGLLQRKFGRAQCMVVGQDVVRRHMLGEGDVPGGLNIELLGEIASLGLARGLIVVVEGILSQRRYGRMLERLRDQARLSRFYAFDLDFEETVRRHATRDKAGSFGREQMSEWYHGWDALGFVDETRIGATRTAEDIVATIYTEITTAVDDTGRAGC</sequence>
<evidence type="ECO:0000259" key="4">
    <source>
        <dbReference type="Pfam" id="PF13649"/>
    </source>
</evidence>
<dbReference type="Pfam" id="PF13649">
    <property type="entry name" value="Methyltransf_25"/>
    <property type="match status" value="1"/>
</dbReference>
<evidence type="ECO:0000256" key="3">
    <source>
        <dbReference type="ARBA" id="ARBA00022691"/>
    </source>
</evidence>
<dbReference type="CDD" id="cd02440">
    <property type="entry name" value="AdoMet_MTases"/>
    <property type="match status" value="1"/>
</dbReference>
<dbReference type="Pfam" id="PF13671">
    <property type="entry name" value="AAA_33"/>
    <property type="match status" value="1"/>
</dbReference>
<dbReference type="Gene3D" id="3.40.50.300">
    <property type="entry name" value="P-loop containing nucleotide triphosphate hydrolases"/>
    <property type="match status" value="1"/>
</dbReference>
<dbReference type="InterPro" id="IPR029063">
    <property type="entry name" value="SAM-dependent_MTases_sf"/>
</dbReference>
<accession>A0A3M2LFX8</accession>
<name>A0A3M2LFX8_9NOCA</name>
<proteinExistence type="predicted"/>
<evidence type="ECO:0000256" key="2">
    <source>
        <dbReference type="ARBA" id="ARBA00022679"/>
    </source>
</evidence>
<dbReference type="EMBL" id="RFFH01000003">
    <property type="protein sequence ID" value="RMI33618.1"/>
    <property type="molecule type" value="Genomic_DNA"/>
</dbReference>
<dbReference type="SUPFAM" id="SSF53335">
    <property type="entry name" value="S-adenosyl-L-methionine-dependent methyltransferases"/>
    <property type="match status" value="1"/>
</dbReference>
<keyword evidence="2 5" id="KW-0808">Transferase</keyword>
<feature type="domain" description="Methyltransferase" evidence="4">
    <location>
        <begin position="59"/>
        <end position="155"/>
    </location>
</feature>
<dbReference type="InterPro" id="IPR027417">
    <property type="entry name" value="P-loop_NTPase"/>
</dbReference>
<dbReference type="GO" id="GO:0008168">
    <property type="term" value="F:methyltransferase activity"/>
    <property type="evidence" value="ECO:0007669"/>
    <property type="project" value="UniProtKB-KW"/>
</dbReference>
<keyword evidence="6" id="KW-1185">Reference proteome</keyword>
<dbReference type="RefSeq" id="WP_122187816.1">
    <property type="nucleotide sequence ID" value="NZ_RFFH01000003.1"/>
</dbReference>
<reference evidence="5 6" key="1">
    <citation type="submission" date="2018-10" db="EMBL/GenBank/DDBJ databases">
        <title>Isolation from cow dung.</title>
        <authorList>
            <person name="Ling L."/>
        </authorList>
    </citation>
    <scope>NUCLEOTIDE SEQUENCE [LARGE SCALE GENOMIC DNA]</scope>
    <source>
        <strain evidence="5 6">NEAU-LL90</strain>
    </source>
</reference>
<protein>
    <submittedName>
        <fullName evidence="5">Methyltransferase domain-containing protein</fullName>
    </submittedName>
</protein>
<dbReference type="GO" id="GO:0032259">
    <property type="term" value="P:methylation"/>
    <property type="evidence" value="ECO:0007669"/>
    <property type="project" value="UniProtKB-KW"/>
</dbReference>
<dbReference type="Gene3D" id="3.40.50.150">
    <property type="entry name" value="Vaccinia Virus protein VP39"/>
    <property type="match status" value="1"/>
</dbReference>
<dbReference type="PANTHER" id="PTHR43464:SF19">
    <property type="entry name" value="UBIQUINONE BIOSYNTHESIS O-METHYLTRANSFERASE, MITOCHONDRIAL"/>
    <property type="match status" value="1"/>
</dbReference>
<dbReference type="InterPro" id="IPR041698">
    <property type="entry name" value="Methyltransf_25"/>
</dbReference>
<evidence type="ECO:0000256" key="1">
    <source>
        <dbReference type="ARBA" id="ARBA00022603"/>
    </source>
</evidence>
<dbReference type="PANTHER" id="PTHR43464">
    <property type="entry name" value="METHYLTRANSFERASE"/>
    <property type="match status" value="1"/>
</dbReference>
<evidence type="ECO:0000313" key="6">
    <source>
        <dbReference type="Proteomes" id="UP000279275"/>
    </source>
</evidence>
<keyword evidence="1 5" id="KW-0489">Methyltransferase</keyword>
<organism evidence="5 6">
    <name type="scientific">Nocardia stercoris</name>
    <dbReference type="NCBI Taxonomy" id="2483361"/>
    <lineage>
        <taxon>Bacteria</taxon>
        <taxon>Bacillati</taxon>
        <taxon>Actinomycetota</taxon>
        <taxon>Actinomycetes</taxon>
        <taxon>Mycobacteriales</taxon>
        <taxon>Nocardiaceae</taxon>
        <taxon>Nocardia</taxon>
    </lineage>
</organism>
<dbReference type="SUPFAM" id="SSF52540">
    <property type="entry name" value="P-loop containing nucleoside triphosphate hydrolases"/>
    <property type="match status" value="1"/>
</dbReference>
<keyword evidence="3" id="KW-0949">S-adenosyl-L-methionine</keyword>